<dbReference type="EC" id="3.1.1.-" evidence="3"/>
<protein>
    <recommendedName>
        <fullName evidence="3">Carboxylic ester hydrolase</fullName>
        <ecNumber evidence="3">3.1.1.-</ecNumber>
    </recommendedName>
</protein>
<sequence>MKISSFLSLSLPLALQLSAGVEAGRRPHRPQNYVPQVNLRNGTVSGKYSPEYAQDFFLGIPYAQPPVGNLRFRPPQFLNTRRNINASEYGNWCYGTGRENRDKPMSEDCLTLNVVRPVNVNQFAKLPVAVWIHGGGWSGGSGARDTYNMSNIVQQSVQMGTPIIAITINYRLGVWGFLGGREIAGTRNANNGLKDQRLALHWIQENIRAFGGDPFKVTIFGESAGGASVNWHQLAWGGRNDGLFQRAVLQSGTGMMTPITWPHTFQSTFESLATYTACADETDRLQCMRNAPESAIWAWAQATPHYVSPMLDGDMIPEFASKLIKDGKFVRVPTIVGHNSDDGTSFTPIGSRAVNNETQLVSVMKTLFEINDNLANDIITHYHSGISIPPEEHYAGLPLPSNIGSLFFRTSAIMTDHTFTAPRRMFAQELTSRNVPVWSYRFKCVSNGYPAHLGATHFTEIVYVLHNTDLWDPFSSSYPMNGPDRADYVALSKMMARTWIKFFVNGNPNGAAGLPHWPQYGSGANEMVFDKGAGNTVVGQDNYRAPGIQWFIDKSPRLNR</sequence>
<evidence type="ECO:0000313" key="5">
    <source>
        <dbReference type="EMBL" id="KAF3208341.1"/>
    </source>
</evidence>
<name>A0A6G1ME47_ORBOL</name>
<dbReference type="EMBL" id="WIWT01000039">
    <property type="protein sequence ID" value="KAF3210122.1"/>
    <property type="molecule type" value="Genomic_DNA"/>
</dbReference>
<dbReference type="PROSITE" id="PS00941">
    <property type="entry name" value="CARBOXYLESTERASE_B_2"/>
    <property type="match status" value="1"/>
</dbReference>
<dbReference type="EMBL" id="WIPF01000028">
    <property type="protein sequence ID" value="KAF3225321.1"/>
    <property type="molecule type" value="Genomic_DNA"/>
</dbReference>
<dbReference type="InterPro" id="IPR029058">
    <property type="entry name" value="AB_hydrolase_fold"/>
</dbReference>
<evidence type="ECO:0000256" key="1">
    <source>
        <dbReference type="ARBA" id="ARBA00005964"/>
    </source>
</evidence>
<dbReference type="Gene3D" id="3.40.50.1820">
    <property type="entry name" value="alpha/beta hydrolase"/>
    <property type="match status" value="1"/>
</dbReference>
<dbReference type="InterPro" id="IPR050309">
    <property type="entry name" value="Type-B_Carboxylest/Lipase"/>
</dbReference>
<dbReference type="Pfam" id="PF00135">
    <property type="entry name" value="COesterase"/>
    <property type="match status" value="1"/>
</dbReference>
<dbReference type="SUPFAM" id="SSF53474">
    <property type="entry name" value="alpha/beta-Hydrolases"/>
    <property type="match status" value="1"/>
</dbReference>
<dbReference type="GO" id="GO:0016787">
    <property type="term" value="F:hydrolase activity"/>
    <property type="evidence" value="ECO:0007669"/>
    <property type="project" value="UniProtKB-KW"/>
</dbReference>
<dbReference type="Proteomes" id="UP000614610">
    <property type="component" value="Unassembled WGS sequence"/>
</dbReference>
<reference evidence="8 9" key="1">
    <citation type="submission" date="2019-06" db="EMBL/GenBank/DDBJ databases">
        <authorList>
            <person name="Palmer J.M."/>
        </authorList>
    </citation>
    <scope>NUCLEOTIDE SEQUENCE [LARGE SCALE GENOMIC DNA]</scope>
    <source>
        <strain evidence="5 8">TWF106</strain>
        <strain evidence="7 9">TWF191</strain>
        <strain evidence="6">TWF679</strain>
    </source>
</reference>
<dbReference type="Proteomes" id="UP000472727">
    <property type="component" value="Unassembled WGS sequence"/>
</dbReference>
<dbReference type="PANTHER" id="PTHR11559">
    <property type="entry name" value="CARBOXYLESTERASE"/>
    <property type="match status" value="1"/>
</dbReference>
<comment type="caution">
    <text evidence="7">The sequence shown here is derived from an EMBL/GenBank/DDBJ whole genome shotgun (WGS) entry which is preliminary data.</text>
</comment>
<dbReference type="PROSITE" id="PS00122">
    <property type="entry name" value="CARBOXYLESTERASE_B_1"/>
    <property type="match status" value="1"/>
</dbReference>
<gene>
    <name evidence="5" type="ORF">TWF106_011444</name>
    <name evidence="7" type="ORF">TWF191_005372</name>
    <name evidence="6" type="ORF">TWF679_006869</name>
</gene>
<dbReference type="AlphaFoldDB" id="A0A6G1ME47"/>
<dbReference type="OrthoDB" id="408631at2759"/>
<dbReference type="InterPro" id="IPR002018">
    <property type="entry name" value="CarbesteraseB"/>
</dbReference>
<accession>A0A6G1ME47</accession>
<feature type="signal peptide" evidence="3">
    <location>
        <begin position="1"/>
        <end position="23"/>
    </location>
</feature>
<feature type="domain" description="Carboxylesterase type B" evidence="4">
    <location>
        <begin position="35"/>
        <end position="530"/>
    </location>
</feature>
<evidence type="ECO:0000313" key="6">
    <source>
        <dbReference type="EMBL" id="KAF3210122.1"/>
    </source>
</evidence>
<dbReference type="Proteomes" id="UP000483672">
    <property type="component" value="Unassembled WGS sequence"/>
</dbReference>
<dbReference type="EMBL" id="WIWS01000093">
    <property type="protein sequence ID" value="KAF3208341.1"/>
    <property type="molecule type" value="Genomic_DNA"/>
</dbReference>
<comment type="similarity">
    <text evidence="1 3">Belongs to the type-B carboxylesterase/lipase family.</text>
</comment>
<dbReference type="InterPro" id="IPR019826">
    <property type="entry name" value="Carboxylesterase_B_AS"/>
</dbReference>
<evidence type="ECO:0000313" key="9">
    <source>
        <dbReference type="Proteomes" id="UP000483672"/>
    </source>
</evidence>
<evidence type="ECO:0000259" key="4">
    <source>
        <dbReference type="Pfam" id="PF00135"/>
    </source>
</evidence>
<evidence type="ECO:0000256" key="2">
    <source>
        <dbReference type="ARBA" id="ARBA00022801"/>
    </source>
</evidence>
<evidence type="ECO:0000256" key="3">
    <source>
        <dbReference type="RuleBase" id="RU361235"/>
    </source>
</evidence>
<organism evidence="7 9">
    <name type="scientific">Orbilia oligospora</name>
    <name type="common">Nematode-trapping fungus</name>
    <name type="synonym">Arthrobotrys oligospora</name>
    <dbReference type="NCBI Taxonomy" id="2813651"/>
    <lineage>
        <taxon>Eukaryota</taxon>
        <taxon>Fungi</taxon>
        <taxon>Dikarya</taxon>
        <taxon>Ascomycota</taxon>
        <taxon>Pezizomycotina</taxon>
        <taxon>Orbiliomycetes</taxon>
        <taxon>Orbiliales</taxon>
        <taxon>Orbiliaceae</taxon>
        <taxon>Orbilia</taxon>
    </lineage>
</organism>
<proteinExistence type="inferred from homology"/>
<evidence type="ECO:0000313" key="7">
    <source>
        <dbReference type="EMBL" id="KAF3225321.1"/>
    </source>
</evidence>
<keyword evidence="2 3" id="KW-0378">Hydrolase</keyword>
<dbReference type="InterPro" id="IPR019819">
    <property type="entry name" value="Carboxylesterase_B_CS"/>
</dbReference>
<keyword evidence="3" id="KW-0732">Signal</keyword>
<evidence type="ECO:0000313" key="8">
    <source>
        <dbReference type="Proteomes" id="UP000472727"/>
    </source>
</evidence>
<feature type="chain" id="PRO_5041472644" description="Carboxylic ester hydrolase" evidence="3">
    <location>
        <begin position="24"/>
        <end position="560"/>
    </location>
</feature>